<dbReference type="AlphaFoldDB" id="A0AAD8GEP6"/>
<sequence length="71" mass="8170">MFGQPGLHTVKQGEAPQMYRRDNKPLTHWDFKSEKESVIKPHTTNAYTVSSFSHNKPCQAKGLSLKYSEEF</sequence>
<proteinExistence type="predicted"/>
<gene>
    <name evidence="2" type="ORF">AOXY_G5422</name>
</gene>
<feature type="region of interest" description="Disordered" evidence="1">
    <location>
        <begin position="1"/>
        <end position="23"/>
    </location>
</feature>
<evidence type="ECO:0000256" key="1">
    <source>
        <dbReference type="SAM" id="MobiDB-lite"/>
    </source>
</evidence>
<name>A0AAD8GEP6_ACIOX</name>
<organism evidence="2 3">
    <name type="scientific">Acipenser oxyrinchus oxyrinchus</name>
    <dbReference type="NCBI Taxonomy" id="40147"/>
    <lineage>
        <taxon>Eukaryota</taxon>
        <taxon>Metazoa</taxon>
        <taxon>Chordata</taxon>
        <taxon>Craniata</taxon>
        <taxon>Vertebrata</taxon>
        <taxon>Euteleostomi</taxon>
        <taxon>Actinopterygii</taxon>
        <taxon>Chondrostei</taxon>
        <taxon>Acipenseriformes</taxon>
        <taxon>Acipenseridae</taxon>
        <taxon>Acipenser</taxon>
    </lineage>
</organism>
<dbReference type="EMBL" id="JAGXEW010000004">
    <property type="protein sequence ID" value="KAK1172763.1"/>
    <property type="molecule type" value="Genomic_DNA"/>
</dbReference>
<keyword evidence="3" id="KW-1185">Reference proteome</keyword>
<dbReference type="Proteomes" id="UP001230051">
    <property type="component" value="Unassembled WGS sequence"/>
</dbReference>
<reference evidence="2" key="1">
    <citation type="submission" date="2022-02" db="EMBL/GenBank/DDBJ databases">
        <title>Atlantic sturgeon de novo genome assembly.</title>
        <authorList>
            <person name="Stock M."/>
            <person name="Klopp C."/>
            <person name="Guiguen Y."/>
            <person name="Cabau C."/>
            <person name="Parinello H."/>
            <person name="Santidrian Yebra-Pimentel E."/>
            <person name="Kuhl H."/>
            <person name="Dirks R.P."/>
            <person name="Guessner J."/>
            <person name="Wuertz S."/>
            <person name="Du K."/>
            <person name="Schartl M."/>
        </authorList>
    </citation>
    <scope>NUCLEOTIDE SEQUENCE</scope>
    <source>
        <strain evidence="2">STURGEONOMICS-FGT-2020</strain>
        <tissue evidence="2">Whole blood</tissue>
    </source>
</reference>
<comment type="caution">
    <text evidence="2">The sequence shown here is derived from an EMBL/GenBank/DDBJ whole genome shotgun (WGS) entry which is preliminary data.</text>
</comment>
<accession>A0AAD8GEP6</accession>
<evidence type="ECO:0000313" key="2">
    <source>
        <dbReference type="EMBL" id="KAK1172763.1"/>
    </source>
</evidence>
<evidence type="ECO:0000313" key="3">
    <source>
        <dbReference type="Proteomes" id="UP001230051"/>
    </source>
</evidence>
<protein>
    <submittedName>
        <fullName evidence="2">Uncharacterized protein</fullName>
    </submittedName>
</protein>